<keyword evidence="9" id="KW-0325">Glycoprotein</keyword>
<keyword evidence="5" id="KW-0732">Signal</keyword>
<comment type="subcellular location">
    <subcellularLocation>
        <location evidence="1">Secreted</location>
    </subcellularLocation>
</comment>
<keyword evidence="6 11" id="KW-0064">Aspartyl protease</keyword>
<keyword evidence="8" id="KW-0865">Zymogen</keyword>
<dbReference type="OMA" id="NGVGEYE"/>
<keyword evidence="14" id="KW-1185">Reference proteome</keyword>
<evidence type="ECO:0000313" key="13">
    <source>
        <dbReference type="EMBL" id="AEO58338.1"/>
    </source>
</evidence>
<evidence type="ECO:0000256" key="4">
    <source>
        <dbReference type="ARBA" id="ARBA00022670"/>
    </source>
</evidence>
<name>G2QDM7_THET4</name>
<evidence type="ECO:0000256" key="7">
    <source>
        <dbReference type="ARBA" id="ARBA00022801"/>
    </source>
</evidence>
<dbReference type="eggNOG" id="KOG1339">
    <property type="taxonomic scope" value="Eukaryota"/>
</dbReference>
<dbReference type="RefSeq" id="XP_003663583.1">
    <property type="nucleotide sequence ID" value="XM_003663535.1"/>
</dbReference>
<dbReference type="CDD" id="cd06097">
    <property type="entry name" value="Aspergillopepsin_like"/>
    <property type="match status" value="1"/>
</dbReference>
<dbReference type="InterPro" id="IPR001461">
    <property type="entry name" value="Aspartic_peptidase_A1"/>
</dbReference>
<dbReference type="InParanoid" id="G2QDM7"/>
<dbReference type="SUPFAM" id="SSF50630">
    <property type="entry name" value="Acid proteases"/>
    <property type="match status" value="1"/>
</dbReference>
<dbReference type="Gene3D" id="2.40.70.10">
    <property type="entry name" value="Acid Proteases"/>
    <property type="match status" value="2"/>
</dbReference>
<dbReference type="PANTHER" id="PTHR47966">
    <property type="entry name" value="BETA-SITE APP-CLEAVING ENZYME, ISOFORM A-RELATED"/>
    <property type="match status" value="1"/>
</dbReference>
<evidence type="ECO:0000256" key="10">
    <source>
        <dbReference type="PIRSR" id="PIRSR601461-1"/>
    </source>
</evidence>
<keyword evidence="7 11" id="KW-0378">Hydrolase</keyword>
<dbReference type="InterPro" id="IPR034163">
    <property type="entry name" value="Aspergillopepsin-like_cat_dom"/>
</dbReference>
<dbReference type="EMBL" id="CP003004">
    <property type="protein sequence ID" value="AEO58338.1"/>
    <property type="molecule type" value="Genomic_DNA"/>
</dbReference>
<gene>
    <name evidence="13" type="ORF">MYCTH_2118744</name>
</gene>
<dbReference type="OrthoDB" id="2747330at2759"/>
<feature type="active site" evidence="10">
    <location>
        <position position="301"/>
    </location>
</feature>
<dbReference type="PROSITE" id="PS00141">
    <property type="entry name" value="ASP_PROTEASE"/>
    <property type="match status" value="2"/>
</dbReference>
<dbReference type="InterPro" id="IPR033121">
    <property type="entry name" value="PEPTIDASE_A1"/>
</dbReference>
<dbReference type="PANTHER" id="PTHR47966:SF23">
    <property type="entry name" value="ASPARTIC ENDOPEPTIDASE, PUTATIVE (AFU_ORTHOLOGUE AFUA_2G15950)-RELATED"/>
    <property type="match status" value="1"/>
</dbReference>
<dbReference type="MEROPS" id="A01.079"/>
<organism evidence="13 14">
    <name type="scientific">Thermothelomyces thermophilus (strain ATCC 42464 / BCRC 31852 / DSM 1799)</name>
    <name type="common">Sporotrichum thermophile</name>
    <dbReference type="NCBI Taxonomy" id="573729"/>
    <lineage>
        <taxon>Eukaryota</taxon>
        <taxon>Fungi</taxon>
        <taxon>Dikarya</taxon>
        <taxon>Ascomycota</taxon>
        <taxon>Pezizomycotina</taxon>
        <taxon>Sordariomycetes</taxon>
        <taxon>Sordariomycetidae</taxon>
        <taxon>Sordariales</taxon>
        <taxon>Chaetomiaceae</taxon>
        <taxon>Thermothelomyces</taxon>
    </lineage>
</organism>
<dbReference type="Pfam" id="PF00026">
    <property type="entry name" value="Asp"/>
    <property type="match status" value="1"/>
</dbReference>
<dbReference type="HOGENOM" id="CLU_013253_0_1_1"/>
<evidence type="ECO:0000256" key="5">
    <source>
        <dbReference type="ARBA" id="ARBA00022729"/>
    </source>
</evidence>
<comment type="similarity">
    <text evidence="2 11">Belongs to the peptidase A1 family.</text>
</comment>
<evidence type="ECO:0000256" key="3">
    <source>
        <dbReference type="ARBA" id="ARBA00022525"/>
    </source>
</evidence>
<dbReference type="GeneID" id="11509695"/>
<keyword evidence="3" id="KW-0964">Secreted</keyword>
<dbReference type="Proteomes" id="UP000007322">
    <property type="component" value="Chromosome 3"/>
</dbReference>
<evidence type="ECO:0000259" key="12">
    <source>
        <dbReference type="PROSITE" id="PS51767"/>
    </source>
</evidence>
<protein>
    <recommendedName>
        <fullName evidence="12">Peptidase A1 domain-containing protein</fullName>
    </recommendedName>
</protein>
<dbReference type="PROSITE" id="PS51767">
    <property type="entry name" value="PEPTIDASE_A1"/>
    <property type="match status" value="1"/>
</dbReference>
<feature type="active site" evidence="10">
    <location>
        <position position="117"/>
    </location>
</feature>
<dbReference type="AlphaFoldDB" id="G2QDM7"/>
<feature type="domain" description="Peptidase A1" evidence="12">
    <location>
        <begin position="101"/>
        <end position="391"/>
    </location>
</feature>
<dbReference type="GO" id="GO:0004190">
    <property type="term" value="F:aspartic-type endopeptidase activity"/>
    <property type="evidence" value="ECO:0007669"/>
    <property type="project" value="UniProtKB-KW"/>
</dbReference>
<dbReference type="KEGG" id="mtm:MYCTH_2118744"/>
<dbReference type="InterPro" id="IPR001969">
    <property type="entry name" value="Aspartic_peptidase_AS"/>
</dbReference>
<sequence length="391" mass="41709">MVAASSGSQKRSFKINCTRNPTFKRFDGPRELLRSYRKFRMPIPQGLLDALEEGSENMILAKGDVFQGPETLKVAHENAASRVAKSVGAVPAIPANGGIEYISPISIGSQTINVALDSGSADLWVFSSWLLASAKVGHQVYDPFLSSTFKPIPGANFSITYGDGTSASGTVGVDVVDVGGVTVLNQAVQMATAVSPAFVLDTNLNGLLGLGFSQLSTVKPVKQKTFFENVMPSLAQPLFTVDLRRSTTGTFEFGDIDVSKFTGSLSWVPANTKNGFWQVSSGGFVVGSLRQKLPVTQAIVDTGTTLMLVSKEMADKYYSQVVDAKSTSAAGGTTFPCNVTLPDLVLDVGPGYAARVRGADINFGTFQGDRCFGEIQRTTSNFQVWGDIFFT</sequence>
<dbReference type="FunFam" id="2.40.70.10:FF:000026">
    <property type="entry name" value="Endothiapepsin"/>
    <property type="match status" value="1"/>
</dbReference>
<dbReference type="InterPro" id="IPR021109">
    <property type="entry name" value="Peptidase_aspartic_dom_sf"/>
</dbReference>
<dbReference type="PRINTS" id="PR00792">
    <property type="entry name" value="PEPSIN"/>
</dbReference>
<evidence type="ECO:0000256" key="6">
    <source>
        <dbReference type="ARBA" id="ARBA00022750"/>
    </source>
</evidence>
<keyword evidence="4 11" id="KW-0645">Protease</keyword>
<proteinExistence type="inferred from homology"/>
<dbReference type="GO" id="GO:0006508">
    <property type="term" value="P:proteolysis"/>
    <property type="evidence" value="ECO:0007669"/>
    <property type="project" value="UniProtKB-KW"/>
</dbReference>
<dbReference type="GO" id="GO:0005576">
    <property type="term" value="C:extracellular region"/>
    <property type="evidence" value="ECO:0007669"/>
    <property type="project" value="UniProtKB-SubCell"/>
</dbReference>
<evidence type="ECO:0000256" key="1">
    <source>
        <dbReference type="ARBA" id="ARBA00004613"/>
    </source>
</evidence>
<evidence type="ECO:0000256" key="8">
    <source>
        <dbReference type="ARBA" id="ARBA00023145"/>
    </source>
</evidence>
<evidence type="ECO:0000256" key="9">
    <source>
        <dbReference type="ARBA" id="ARBA00023180"/>
    </source>
</evidence>
<accession>G2QDM7</accession>
<evidence type="ECO:0000256" key="2">
    <source>
        <dbReference type="ARBA" id="ARBA00007447"/>
    </source>
</evidence>
<evidence type="ECO:0000256" key="11">
    <source>
        <dbReference type="RuleBase" id="RU000454"/>
    </source>
</evidence>
<reference evidence="13 14" key="1">
    <citation type="journal article" date="2011" name="Nat. Biotechnol.">
        <title>Comparative genomic analysis of the thermophilic biomass-degrading fungi Myceliophthora thermophila and Thielavia terrestris.</title>
        <authorList>
            <person name="Berka R.M."/>
            <person name="Grigoriev I.V."/>
            <person name="Otillar R."/>
            <person name="Salamov A."/>
            <person name="Grimwood J."/>
            <person name="Reid I."/>
            <person name="Ishmael N."/>
            <person name="John T."/>
            <person name="Darmond C."/>
            <person name="Moisan M.-C."/>
            <person name="Henrissat B."/>
            <person name="Coutinho P.M."/>
            <person name="Lombard V."/>
            <person name="Natvig D.O."/>
            <person name="Lindquist E."/>
            <person name="Schmutz J."/>
            <person name="Lucas S."/>
            <person name="Harris P."/>
            <person name="Powlowski J."/>
            <person name="Bellemare A."/>
            <person name="Taylor D."/>
            <person name="Butler G."/>
            <person name="de Vries R.P."/>
            <person name="Allijn I.E."/>
            <person name="van den Brink J."/>
            <person name="Ushinsky S."/>
            <person name="Storms R."/>
            <person name="Powell A.J."/>
            <person name="Paulsen I.T."/>
            <person name="Elbourne L.D.H."/>
            <person name="Baker S.E."/>
            <person name="Magnuson J."/>
            <person name="LaBoissiere S."/>
            <person name="Clutterbuck A.J."/>
            <person name="Martinez D."/>
            <person name="Wogulis M."/>
            <person name="de Leon A.L."/>
            <person name="Rey M.W."/>
            <person name="Tsang A."/>
        </authorList>
    </citation>
    <scope>NUCLEOTIDE SEQUENCE [LARGE SCALE GENOMIC DNA]</scope>
    <source>
        <strain evidence="14">ATCC 42464 / BCRC 31852 / DSM 1799</strain>
    </source>
</reference>
<dbReference type="VEuPathDB" id="FungiDB:MYCTH_2118744"/>
<evidence type="ECO:0000313" key="14">
    <source>
        <dbReference type="Proteomes" id="UP000007322"/>
    </source>
</evidence>